<sequence>MLPQSYCLQNRKIYTSMANIVPVKAIPHKNCATDASSKFFCKTS</sequence>
<evidence type="ECO:0000313" key="1">
    <source>
        <dbReference type="EMBL" id="ERJ96390.1"/>
    </source>
</evidence>
<dbReference type="HOGENOM" id="CLU_3221608_0_0_9"/>
<dbReference type="Proteomes" id="UP000016662">
    <property type="component" value="Unassembled WGS sequence"/>
</dbReference>
<evidence type="ECO:0000313" key="2">
    <source>
        <dbReference type="Proteomes" id="UP000016662"/>
    </source>
</evidence>
<dbReference type="STRING" id="411473.RUMCAL_01245"/>
<protein>
    <submittedName>
        <fullName evidence="1">Uncharacterized protein</fullName>
    </submittedName>
</protein>
<reference evidence="1 2" key="1">
    <citation type="submission" date="2013-07" db="EMBL/GenBank/DDBJ databases">
        <authorList>
            <person name="Weinstock G."/>
            <person name="Sodergren E."/>
            <person name="Wylie T."/>
            <person name="Fulton L."/>
            <person name="Fulton R."/>
            <person name="Fronick C."/>
            <person name="O'Laughlin M."/>
            <person name="Godfrey J."/>
            <person name="Miner T."/>
            <person name="Herter B."/>
            <person name="Appelbaum E."/>
            <person name="Cordes M."/>
            <person name="Lek S."/>
            <person name="Wollam A."/>
            <person name="Pepin K.H."/>
            <person name="Palsikar V.B."/>
            <person name="Mitreva M."/>
            <person name="Wilson R.K."/>
        </authorList>
    </citation>
    <scope>NUCLEOTIDE SEQUENCE [LARGE SCALE GENOMIC DNA]</scope>
    <source>
        <strain evidence="1 2">ATCC 27760</strain>
    </source>
</reference>
<organism evidence="1 2">
    <name type="scientific">Ruminococcus callidus ATCC 27760</name>
    <dbReference type="NCBI Taxonomy" id="411473"/>
    <lineage>
        <taxon>Bacteria</taxon>
        <taxon>Bacillati</taxon>
        <taxon>Bacillota</taxon>
        <taxon>Clostridia</taxon>
        <taxon>Eubacteriales</taxon>
        <taxon>Oscillospiraceae</taxon>
        <taxon>Ruminococcus</taxon>
    </lineage>
</organism>
<comment type="caution">
    <text evidence="1">The sequence shown here is derived from an EMBL/GenBank/DDBJ whole genome shotgun (WGS) entry which is preliminary data.</text>
</comment>
<dbReference type="AlphaFoldDB" id="U2KWC3"/>
<accession>U2KWC3</accession>
<dbReference type="EMBL" id="AWVF01000157">
    <property type="protein sequence ID" value="ERJ96390.1"/>
    <property type="molecule type" value="Genomic_DNA"/>
</dbReference>
<name>U2KWC3_9FIRM</name>
<gene>
    <name evidence="1" type="ORF">RUMCAL_01245</name>
</gene>
<proteinExistence type="predicted"/>
<keyword evidence="2" id="KW-1185">Reference proteome</keyword>